<name>A0ABX8A9P1_9BRAD</name>
<reference evidence="2 3" key="1">
    <citation type="submission" date="2019-02" db="EMBL/GenBank/DDBJ databases">
        <title>Emended description of the genus Rhodopseudomonas and description of Rhodopseudomonas albus sp. nov., a non-phototrophic, heavy-metal-tolerant bacterium isolated from garden soil.</title>
        <authorList>
            <person name="Bao Z."/>
            <person name="Cao W.W."/>
            <person name="Sato Y."/>
            <person name="Nishizawa T."/>
            <person name="Zhao J."/>
            <person name="Guo Y."/>
            <person name="Ohta H."/>
        </authorList>
    </citation>
    <scope>NUCLEOTIDE SEQUENCE [LARGE SCALE GENOMIC DNA]</scope>
    <source>
        <strain evidence="2 3">SK50-23</strain>
    </source>
</reference>
<organism evidence="2 3">
    <name type="scientific">Tardiphaga alba</name>
    <dbReference type="NCBI Taxonomy" id="340268"/>
    <lineage>
        <taxon>Bacteria</taxon>
        <taxon>Pseudomonadati</taxon>
        <taxon>Pseudomonadota</taxon>
        <taxon>Alphaproteobacteria</taxon>
        <taxon>Hyphomicrobiales</taxon>
        <taxon>Nitrobacteraceae</taxon>
        <taxon>Tardiphaga</taxon>
    </lineage>
</organism>
<proteinExistence type="predicted"/>
<keyword evidence="3" id="KW-1185">Reference proteome</keyword>
<dbReference type="InterPro" id="IPR032711">
    <property type="entry name" value="SoxY"/>
</dbReference>
<dbReference type="PROSITE" id="PS51318">
    <property type="entry name" value="TAT"/>
    <property type="match status" value="1"/>
</dbReference>
<dbReference type="Proteomes" id="UP000682843">
    <property type="component" value="Chromosome"/>
</dbReference>
<dbReference type="Gene3D" id="2.60.40.2470">
    <property type="entry name" value="SoxY domain"/>
    <property type="match status" value="1"/>
</dbReference>
<dbReference type="InterPro" id="IPR038162">
    <property type="entry name" value="SoxY_sf"/>
</dbReference>
<dbReference type="InterPro" id="IPR016568">
    <property type="entry name" value="Sulphur_oxidation_SoxY"/>
</dbReference>
<gene>
    <name evidence="2" type="ORF">RPMA_17705</name>
</gene>
<protein>
    <submittedName>
        <fullName evidence="2">SoxY-related AACIE arm protein</fullName>
    </submittedName>
</protein>
<dbReference type="NCBIfam" id="TIGR04487">
    <property type="entry name" value="SoxY_para_1"/>
    <property type="match status" value="1"/>
</dbReference>
<evidence type="ECO:0000259" key="1">
    <source>
        <dbReference type="Pfam" id="PF13501"/>
    </source>
</evidence>
<sequence length="161" mass="16938">MTQTAAIQKLDDADRRRLLALGAGAVVALVGHRPAQATPDMMKAAIRDVVKGAVVRSGKVKLDVPPLVENGNTVPLTVSVASPMTEAEHVVSIHVFNEKNPQPNVGNFYIGPRAGRAQVSTRIRLADTQTLTAIAKLSDGSFWSATADVVVTLAACTEEAS</sequence>
<dbReference type="EMBL" id="CP036498">
    <property type="protein sequence ID" value="QUS40463.1"/>
    <property type="molecule type" value="Genomic_DNA"/>
</dbReference>
<evidence type="ECO:0000313" key="3">
    <source>
        <dbReference type="Proteomes" id="UP000682843"/>
    </source>
</evidence>
<dbReference type="RefSeq" id="WP_211909048.1">
    <property type="nucleotide sequence ID" value="NZ_CP036498.1"/>
</dbReference>
<dbReference type="Pfam" id="PF13501">
    <property type="entry name" value="SoxY"/>
    <property type="match status" value="1"/>
</dbReference>
<feature type="domain" description="Ig-like SoxY" evidence="1">
    <location>
        <begin position="49"/>
        <end position="156"/>
    </location>
</feature>
<accession>A0ABX8A9P1</accession>
<dbReference type="PIRSF" id="PIRSF010312">
    <property type="entry name" value="Sulphur_oxidation_SoxY"/>
    <property type="match status" value="1"/>
</dbReference>
<evidence type="ECO:0000313" key="2">
    <source>
        <dbReference type="EMBL" id="QUS40463.1"/>
    </source>
</evidence>
<dbReference type="InterPro" id="IPR006311">
    <property type="entry name" value="TAT_signal"/>
</dbReference>
<dbReference type="InterPro" id="IPR030997">
    <property type="entry name" value="SoxY_para_1"/>
</dbReference>